<dbReference type="RefSeq" id="WP_100339346.1">
    <property type="nucleotide sequence ID" value="NZ_PGFJ01000001.1"/>
</dbReference>
<keyword evidence="1" id="KW-0732">Signal</keyword>
<accession>A0A2H9VQG0</accession>
<dbReference type="EMBL" id="PGFJ01000001">
    <property type="protein sequence ID" value="PJJ83044.1"/>
    <property type="molecule type" value="Genomic_DNA"/>
</dbReference>
<feature type="domain" description="DUF4142" evidence="2">
    <location>
        <begin position="45"/>
        <end position="177"/>
    </location>
</feature>
<evidence type="ECO:0000313" key="3">
    <source>
        <dbReference type="EMBL" id="PJJ83044.1"/>
    </source>
</evidence>
<dbReference type="OrthoDB" id="753572at2"/>
<dbReference type="Gene3D" id="1.20.1260.10">
    <property type="match status" value="1"/>
</dbReference>
<dbReference type="InterPro" id="IPR012347">
    <property type="entry name" value="Ferritin-like"/>
</dbReference>
<gene>
    <name evidence="3" type="ORF">CLV57_0018</name>
</gene>
<dbReference type="Pfam" id="PF13628">
    <property type="entry name" value="DUF4142"/>
    <property type="match status" value="1"/>
</dbReference>
<name>A0A2H9VQG0_9SPHI</name>
<dbReference type="PANTHER" id="PTHR38593:SF1">
    <property type="entry name" value="BLR2558 PROTEIN"/>
    <property type="match status" value="1"/>
</dbReference>
<dbReference type="InterPro" id="IPR025419">
    <property type="entry name" value="DUF4142"/>
</dbReference>
<evidence type="ECO:0000259" key="2">
    <source>
        <dbReference type="Pfam" id="PF13628"/>
    </source>
</evidence>
<evidence type="ECO:0000256" key="1">
    <source>
        <dbReference type="SAM" id="SignalP"/>
    </source>
</evidence>
<dbReference type="PROSITE" id="PS51257">
    <property type="entry name" value="PROKAR_LIPOPROTEIN"/>
    <property type="match status" value="1"/>
</dbReference>
<feature type="chain" id="PRO_5014112292" evidence="1">
    <location>
        <begin position="22"/>
        <end position="184"/>
    </location>
</feature>
<proteinExistence type="predicted"/>
<protein>
    <submittedName>
        <fullName evidence="3">Putative membrane protein</fullName>
    </submittedName>
</protein>
<evidence type="ECO:0000313" key="4">
    <source>
        <dbReference type="Proteomes" id="UP000242687"/>
    </source>
</evidence>
<reference evidence="3 4" key="1">
    <citation type="submission" date="2017-11" db="EMBL/GenBank/DDBJ databases">
        <title>Genomic Encyclopedia of Archaeal and Bacterial Type Strains, Phase II (KMG-II): From Individual Species to Whole Genera.</title>
        <authorList>
            <person name="Goeker M."/>
        </authorList>
    </citation>
    <scope>NUCLEOTIDE SEQUENCE [LARGE SCALE GENOMIC DNA]</scope>
    <source>
        <strain evidence="3 4">DSM 28175</strain>
    </source>
</reference>
<comment type="caution">
    <text evidence="3">The sequence shown here is derived from an EMBL/GenBank/DDBJ whole genome shotgun (WGS) entry which is preliminary data.</text>
</comment>
<dbReference type="AlphaFoldDB" id="A0A2H9VQG0"/>
<keyword evidence="4" id="KW-1185">Reference proteome</keyword>
<dbReference type="PANTHER" id="PTHR38593">
    <property type="entry name" value="BLR2558 PROTEIN"/>
    <property type="match status" value="1"/>
</dbReference>
<sequence length="184" mass="20338">MPFIKYRINLALLLLCIITVAGCSEQPVEKKSGKHQPLMVVEKVDADFIATVSDGVNAEIAAGKLAMEKGTDKRIKNFGRIMVKDYTKGLAKLEKLASDKRIPLPDSLTAPTAGKIADLNSKMGKDFDHAYIAYITADHKSAIDVFEKAQKNCFDKDVKAIARKGILVFKRHLEAIFAIRDSMK</sequence>
<feature type="signal peptide" evidence="1">
    <location>
        <begin position="1"/>
        <end position="21"/>
    </location>
</feature>
<organism evidence="3 4">
    <name type="scientific">Mucilaginibacter auburnensis</name>
    <dbReference type="NCBI Taxonomy" id="1457233"/>
    <lineage>
        <taxon>Bacteria</taxon>
        <taxon>Pseudomonadati</taxon>
        <taxon>Bacteroidota</taxon>
        <taxon>Sphingobacteriia</taxon>
        <taxon>Sphingobacteriales</taxon>
        <taxon>Sphingobacteriaceae</taxon>
        <taxon>Mucilaginibacter</taxon>
    </lineage>
</organism>
<dbReference type="Proteomes" id="UP000242687">
    <property type="component" value="Unassembled WGS sequence"/>
</dbReference>